<dbReference type="InterPro" id="IPR029058">
    <property type="entry name" value="AB_hydrolase_fold"/>
</dbReference>
<feature type="transmembrane region" description="Helical" evidence="1">
    <location>
        <begin position="20"/>
        <end position="42"/>
    </location>
</feature>
<dbReference type="SUPFAM" id="SSF53474">
    <property type="entry name" value="alpha/beta-Hydrolases"/>
    <property type="match status" value="1"/>
</dbReference>
<dbReference type="GO" id="GO:0016042">
    <property type="term" value="P:lipid catabolic process"/>
    <property type="evidence" value="ECO:0007669"/>
    <property type="project" value="InterPro"/>
</dbReference>
<keyword evidence="1" id="KW-0472">Membrane</keyword>
<dbReference type="GO" id="GO:0004806">
    <property type="term" value="F:triacylglycerol lipase activity"/>
    <property type="evidence" value="ECO:0007669"/>
    <property type="project" value="InterPro"/>
</dbReference>
<dbReference type="AlphaFoldDB" id="A0A849BYY5"/>
<dbReference type="Gene3D" id="3.40.50.1820">
    <property type="entry name" value="alpha/beta hydrolase"/>
    <property type="match status" value="2"/>
</dbReference>
<dbReference type="RefSeq" id="WP_169815190.1">
    <property type="nucleotide sequence ID" value="NZ_JABELX010000003.1"/>
</dbReference>
<evidence type="ECO:0000313" key="3">
    <source>
        <dbReference type="Proteomes" id="UP000586827"/>
    </source>
</evidence>
<dbReference type="PANTHER" id="PTHR34853:SF1">
    <property type="entry name" value="LIPASE 5"/>
    <property type="match status" value="1"/>
</dbReference>
<keyword evidence="3" id="KW-1185">Reference proteome</keyword>
<keyword evidence="1" id="KW-0812">Transmembrane</keyword>
<evidence type="ECO:0000313" key="2">
    <source>
        <dbReference type="EMBL" id="NNH70346.1"/>
    </source>
</evidence>
<protein>
    <submittedName>
        <fullName evidence="2">Uncharacterized protein</fullName>
    </submittedName>
</protein>
<comment type="caution">
    <text evidence="2">The sequence shown here is derived from an EMBL/GenBank/DDBJ whole genome shotgun (WGS) entry which is preliminary data.</text>
</comment>
<dbReference type="Pfam" id="PF03583">
    <property type="entry name" value="LIP"/>
    <property type="match status" value="1"/>
</dbReference>
<evidence type="ECO:0000256" key="1">
    <source>
        <dbReference type="SAM" id="Phobius"/>
    </source>
</evidence>
<accession>A0A849BYY5</accession>
<dbReference type="Proteomes" id="UP000586827">
    <property type="component" value="Unassembled WGS sequence"/>
</dbReference>
<proteinExistence type="predicted"/>
<dbReference type="InterPro" id="IPR005152">
    <property type="entry name" value="Lipase_secreted"/>
</dbReference>
<dbReference type="EMBL" id="JABELX010000003">
    <property type="protein sequence ID" value="NNH70346.1"/>
    <property type="molecule type" value="Genomic_DNA"/>
</dbReference>
<dbReference type="PANTHER" id="PTHR34853">
    <property type="match status" value="1"/>
</dbReference>
<name>A0A849BYY5_9NOCA</name>
<keyword evidence="1" id="KW-1133">Transmembrane helix</keyword>
<reference evidence="2 3" key="1">
    <citation type="submission" date="2020-05" db="EMBL/GenBank/DDBJ databases">
        <title>MicrobeNet Type strains.</title>
        <authorList>
            <person name="Nicholson A.C."/>
        </authorList>
    </citation>
    <scope>NUCLEOTIDE SEQUENCE [LARGE SCALE GENOMIC DNA]</scope>
    <source>
        <strain evidence="2 3">JCM 3224</strain>
    </source>
</reference>
<gene>
    <name evidence="2" type="ORF">HLB23_10795</name>
</gene>
<sequence length="429" mass="44665">MSGTEIDFAARAPIARRRGWRTLAMAVVVAAASVLNISTGILNTSTAAAHAVNGFDPAAFYSAPDDQLAGPHGSVIHMRPVDGEPGIPGARNYLVLYRSVDMRGSTVAVSGLVSVPDSTPPPGGWPLISWAHGTTGVADHCAPTRDTSADYPAHDYTALVRQVHARWVRAGYAVAQTDYQGLGTPGPHGYLIGTAEQRAVTDMALAARQIDAEIGPRWVAVGHSQGGQAAVFANAQASAWAPELRLLGAVALAPASHQAVGVQASQLASTVGAAQTLGPLTGGATSFLPLMIRGAQTVADIDPGSFLTERANSMLPLADTGCIGQLRDKDEWGGLPADEVFSRTGDVSALARVLAENDPSALTFKQPLLVLQGRTDTTVPALATELMVAQQRAAGLPVEYRGYADADHRGVLEASYADALGWVDARFGR</sequence>
<dbReference type="PIRSF" id="PIRSF029171">
    <property type="entry name" value="Esterase_LipA"/>
    <property type="match status" value="1"/>
</dbReference>
<organism evidence="2 3">
    <name type="scientific">Nocardia uniformis</name>
    <dbReference type="NCBI Taxonomy" id="53432"/>
    <lineage>
        <taxon>Bacteria</taxon>
        <taxon>Bacillati</taxon>
        <taxon>Actinomycetota</taxon>
        <taxon>Actinomycetes</taxon>
        <taxon>Mycobacteriales</taxon>
        <taxon>Nocardiaceae</taxon>
        <taxon>Nocardia</taxon>
    </lineage>
</organism>